<dbReference type="Gene3D" id="3.40.390.10">
    <property type="entry name" value="Collagenase (Catalytic Domain)"/>
    <property type="match status" value="1"/>
</dbReference>
<evidence type="ECO:0000313" key="13">
    <source>
        <dbReference type="EMBL" id="CAI9591626.1"/>
    </source>
</evidence>
<evidence type="ECO:0000259" key="12">
    <source>
        <dbReference type="SMART" id="SM00235"/>
    </source>
</evidence>
<keyword evidence="10" id="KW-0865">Zymogen</keyword>
<dbReference type="PANTHER" id="PTHR10201">
    <property type="entry name" value="MATRIX METALLOPROTEINASE"/>
    <property type="match status" value="1"/>
</dbReference>
<dbReference type="SUPFAM" id="SSF50923">
    <property type="entry name" value="Hemopexin-like domain"/>
    <property type="match status" value="1"/>
</dbReference>
<evidence type="ECO:0000256" key="3">
    <source>
        <dbReference type="ARBA" id="ARBA00010370"/>
    </source>
</evidence>
<dbReference type="Proteomes" id="UP001162483">
    <property type="component" value="Unassembled WGS sequence"/>
</dbReference>
<evidence type="ECO:0000256" key="9">
    <source>
        <dbReference type="ARBA" id="ARBA00023049"/>
    </source>
</evidence>
<dbReference type="SUPFAM" id="SSF47090">
    <property type="entry name" value="PGBD-like"/>
    <property type="match status" value="1"/>
</dbReference>
<feature type="region of interest" description="Disordered" evidence="11">
    <location>
        <begin position="214"/>
        <end position="238"/>
    </location>
</feature>
<evidence type="ECO:0000256" key="2">
    <source>
        <dbReference type="ARBA" id="ARBA00001947"/>
    </source>
</evidence>
<evidence type="ECO:0000256" key="1">
    <source>
        <dbReference type="ARBA" id="ARBA00001913"/>
    </source>
</evidence>
<dbReference type="InterPro" id="IPR036375">
    <property type="entry name" value="Hemopexin-like_dom_sf"/>
</dbReference>
<keyword evidence="5" id="KW-0479">Metal-binding</keyword>
<dbReference type="InterPro" id="IPR021158">
    <property type="entry name" value="Pept_M10A_Zn_BS"/>
</dbReference>
<proteinExistence type="inferred from homology"/>
<evidence type="ECO:0000256" key="7">
    <source>
        <dbReference type="ARBA" id="ARBA00022801"/>
    </source>
</evidence>
<keyword evidence="6" id="KW-0732">Signal</keyword>
<dbReference type="PANTHER" id="PTHR10201:SF267">
    <property type="entry name" value="MACROPHAGE METALLOELASTASE"/>
    <property type="match status" value="1"/>
</dbReference>
<dbReference type="InterPro" id="IPR036365">
    <property type="entry name" value="PGBD-like_sf"/>
</dbReference>
<keyword evidence="4" id="KW-0645">Protease</keyword>
<keyword evidence="8" id="KW-0862">Zinc</keyword>
<keyword evidence="7" id="KW-0378">Hydrolase</keyword>
<dbReference type="InterPro" id="IPR002477">
    <property type="entry name" value="Peptidoglycan-bd-like"/>
</dbReference>
<gene>
    <name evidence="13" type="ORF">SPARVUS_LOCUS11242954</name>
</gene>
<accession>A0ABN9F3I0</accession>
<dbReference type="Pfam" id="PF01471">
    <property type="entry name" value="PG_binding_1"/>
    <property type="match status" value="1"/>
</dbReference>
<dbReference type="SUPFAM" id="SSF55486">
    <property type="entry name" value="Metalloproteases ('zincins'), catalytic domain"/>
    <property type="match status" value="1"/>
</dbReference>
<dbReference type="Pfam" id="PF00413">
    <property type="entry name" value="Peptidase_M10"/>
    <property type="match status" value="1"/>
</dbReference>
<dbReference type="SMART" id="SM00235">
    <property type="entry name" value="ZnMc"/>
    <property type="match status" value="1"/>
</dbReference>
<evidence type="ECO:0000256" key="11">
    <source>
        <dbReference type="SAM" id="MobiDB-lite"/>
    </source>
</evidence>
<organism evidence="13 14">
    <name type="scientific">Staurois parvus</name>
    <dbReference type="NCBI Taxonomy" id="386267"/>
    <lineage>
        <taxon>Eukaryota</taxon>
        <taxon>Metazoa</taxon>
        <taxon>Chordata</taxon>
        <taxon>Craniata</taxon>
        <taxon>Vertebrata</taxon>
        <taxon>Euteleostomi</taxon>
        <taxon>Amphibia</taxon>
        <taxon>Batrachia</taxon>
        <taxon>Anura</taxon>
        <taxon>Neobatrachia</taxon>
        <taxon>Ranoidea</taxon>
        <taxon>Ranidae</taxon>
        <taxon>Staurois</taxon>
    </lineage>
</organism>
<feature type="domain" description="Peptidase metallopeptidase" evidence="12">
    <location>
        <begin position="50"/>
        <end position="212"/>
    </location>
</feature>
<sequence length="259" mass="28945">MLNPMEEKIRAMQSFFGLTVTGKIDKETMEVMLKPRCGVPDVQRFSHFPGNPKWEKTLLTYRIVNYTPDITKMEVDYAVARALRLWSEVTPLQFLQVYSGEADIMISFGSKSHGDFFPFDGPLGVLAHAFAPGEDIGGDAHFDEDENWTLSGKGTNIFLVALHELGHALGLEHSKDERAIMYPTLLDNSVVDTSKFKLFSDDIAGIQALYGMKPRPTATKKPKPTDAPKNPAVPERCNPSLGFDAVTRMRGDLLFFKDE</sequence>
<evidence type="ECO:0000256" key="5">
    <source>
        <dbReference type="ARBA" id="ARBA00022723"/>
    </source>
</evidence>
<comment type="caution">
    <text evidence="13">The sequence shown here is derived from an EMBL/GenBank/DDBJ whole genome shotgun (WGS) entry which is preliminary data.</text>
</comment>
<dbReference type="InterPro" id="IPR021190">
    <property type="entry name" value="Pept_M10A"/>
</dbReference>
<dbReference type="InterPro" id="IPR001818">
    <property type="entry name" value="Pept_M10_metallopeptidase"/>
</dbReference>
<evidence type="ECO:0000256" key="8">
    <source>
        <dbReference type="ARBA" id="ARBA00022833"/>
    </source>
</evidence>
<comment type="cofactor">
    <cofactor evidence="1">
        <name>Ca(2+)</name>
        <dbReference type="ChEBI" id="CHEBI:29108"/>
    </cofactor>
</comment>
<dbReference type="CDD" id="cd04278">
    <property type="entry name" value="ZnMc_MMP"/>
    <property type="match status" value="1"/>
</dbReference>
<evidence type="ECO:0000256" key="6">
    <source>
        <dbReference type="ARBA" id="ARBA00022729"/>
    </source>
</evidence>
<dbReference type="PRINTS" id="PR00138">
    <property type="entry name" value="MATRIXIN"/>
</dbReference>
<evidence type="ECO:0000313" key="14">
    <source>
        <dbReference type="Proteomes" id="UP001162483"/>
    </source>
</evidence>
<dbReference type="InterPro" id="IPR024079">
    <property type="entry name" value="MetalloPept_cat_dom_sf"/>
</dbReference>
<keyword evidence="9" id="KW-0482">Metalloprotease</keyword>
<dbReference type="InterPro" id="IPR006026">
    <property type="entry name" value="Peptidase_Metallo"/>
</dbReference>
<comment type="cofactor">
    <cofactor evidence="2">
        <name>Zn(2+)</name>
        <dbReference type="ChEBI" id="CHEBI:29105"/>
    </cofactor>
</comment>
<evidence type="ECO:0000256" key="10">
    <source>
        <dbReference type="ARBA" id="ARBA00023145"/>
    </source>
</evidence>
<evidence type="ECO:0000256" key="4">
    <source>
        <dbReference type="ARBA" id="ARBA00022670"/>
    </source>
</evidence>
<dbReference type="InterPro" id="IPR033739">
    <property type="entry name" value="M10A_MMP"/>
</dbReference>
<dbReference type="EMBL" id="CATNWA010016308">
    <property type="protein sequence ID" value="CAI9591626.1"/>
    <property type="molecule type" value="Genomic_DNA"/>
</dbReference>
<reference evidence="13" key="1">
    <citation type="submission" date="2023-05" db="EMBL/GenBank/DDBJ databases">
        <authorList>
            <person name="Stuckert A."/>
        </authorList>
    </citation>
    <scope>NUCLEOTIDE SEQUENCE</scope>
</reference>
<protein>
    <recommendedName>
        <fullName evidence="12">Peptidase metallopeptidase domain-containing protein</fullName>
    </recommendedName>
</protein>
<name>A0ABN9F3I0_9NEOB</name>
<comment type="similarity">
    <text evidence="3">Belongs to the peptidase M10A family.</text>
</comment>
<keyword evidence="14" id="KW-1185">Reference proteome</keyword>
<dbReference type="PROSITE" id="PS00546">
    <property type="entry name" value="CYSTEINE_SWITCH"/>
    <property type="match status" value="1"/>
</dbReference>